<dbReference type="CDD" id="cd00094">
    <property type="entry name" value="HX"/>
    <property type="match status" value="1"/>
</dbReference>
<evidence type="ECO:0000256" key="17">
    <source>
        <dbReference type="PROSITE-ProRule" id="PRU01011"/>
    </source>
</evidence>
<evidence type="ECO:0000256" key="9">
    <source>
        <dbReference type="ARBA" id="ARBA00023049"/>
    </source>
</evidence>
<dbReference type="InterPro" id="IPR006026">
    <property type="entry name" value="Peptidase_Metallo"/>
</dbReference>
<comment type="similarity">
    <text evidence="1">Belongs to the peptidase M10A family.</text>
</comment>
<sequence>TMLTSIRLRAYFLLTLIAPAVAERIFHNRDHSDVLIPASHQAELIIDKGSAQQFLVKYGFMRPRSWEESQSDTAPVPAAASTAPSDMTPLIQEGDSGSRAGKESTSKDPAENPTFVLALRDFQKVSGLRVTGVLDDATKAAMNKPRCGVPDKAATRGLDSTHGQDGPTGSLGPERRKRFLEALLFRKRRRRDLTGAGQVGFSKKVLKWRLMGEGYSSQLSIDEQRYVFKLAFRMWSEVCPVEFEEDLTSPLFEIDVRLGFGTGRHLGCAQSFDGAGREFAHAWFLGDIHFDDDEHFTAPSGGNGISLLKMFRTQNKYIIQSFMPVTQPKPLRACCNDFQPQLYTIIKNVAVHEIGHVLGLPHIYRGGSIMQPSYVPQDSAFEIDWMDRKAIQQLYGGCKGRFNTVFDWVRKERTPYGELVIRFNTYFIRDSWYWLYENRSNRTRYGDPIALQVGWHGIPSDGVDAYVHVWDWRTDAAYFFKGTQYWRYDSENDQVYTQDSEGQRYPRLISEGFPGIPSPINTAFYNRRDSRIYFFKDLHVYSFDVRTNKKVNGFPMRIMDVFPAVMPGDHPIGNLDAAYFSYTHNSIFFLKGTHFWKVVSSQDRRQNPSLPYNGVLPRKDIDSHWFDICNVHMSTLKMTL</sequence>
<name>A0A8J7TI76_ATRSP</name>
<evidence type="ECO:0000256" key="16">
    <source>
        <dbReference type="PIRSR" id="PIRSR621190-4"/>
    </source>
</evidence>
<evidence type="ECO:0000256" key="10">
    <source>
        <dbReference type="ARBA" id="ARBA00023145"/>
    </source>
</evidence>
<dbReference type="GO" id="GO:0008270">
    <property type="term" value="F:zinc ion binding"/>
    <property type="evidence" value="ECO:0007669"/>
    <property type="project" value="InterPro"/>
</dbReference>
<dbReference type="GO" id="GO:0006508">
    <property type="term" value="P:proteolysis"/>
    <property type="evidence" value="ECO:0007669"/>
    <property type="project" value="UniProtKB-KW"/>
</dbReference>
<feature type="binding site" evidence="15">
    <location>
        <position position="289"/>
    </location>
    <ligand>
        <name>Zn(2+)</name>
        <dbReference type="ChEBI" id="CHEBI:29105"/>
        <label>1</label>
    </ligand>
</feature>
<feature type="chain" id="PRO_5035207924" evidence="19">
    <location>
        <begin position="23"/>
        <end position="640"/>
    </location>
</feature>
<dbReference type="PROSITE" id="PS00546">
    <property type="entry name" value="CYSTEINE_SWITCH"/>
    <property type="match status" value="1"/>
</dbReference>
<keyword evidence="3 14" id="KW-0479">Metal-binding</keyword>
<gene>
    <name evidence="21" type="primary">Mmp21_0</name>
    <name evidence="21" type="ORF">GTO95_0017425</name>
</gene>
<keyword evidence="9" id="KW-0482">Metalloprotease</keyword>
<feature type="repeat" description="Hemopexin" evidence="17">
    <location>
        <begin position="572"/>
        <end position="628"/>
    </location>
</feature>
<dbReference type="InterPro" id="IPR000585">
    <property type="entry name" value="Hemopexin-like_dom"/>
</dbReference>
<dbReference type="GO" id="GO:0004222">
    <property type="term" value="F:metalloendopeptidase activity"/>
    <property type="evidence" value="ECO:0007669"/>
    <property type="project" value="InterPro"/>
</dbReference>
<dbReference type="InterPro" id="IPR002477">
    <property type="entry name" value="Peptidoglycan-bd-like"/>
</dbReference>
<feature type="region of interest" description="Disordered" evidence="18">
    <location>
        <begin position="67"/>
        <end position="112"/>
    </location>
</feature>
<feature type="binding site" evidence="15">
    <location>
        <position position="294"/>
    </location>
    <ligand>
        <name>Ca(2+)</name>
        <dbReference type="ChEBI" id="CHEBI:29108"/>
        <label>1</label>
    </ligand>
</feature>
<dbReference type="GO" id="GO:0031012">
    <property type="term" value="C:extracellular matrix"/>
    <property type="evidence" value="ECO:0007669"/>
    <property type="project" value="InterPro"/>
</dbReference>
<feature type="non-terminal residue" evidence="21">
    <location>
        <position position="1"/>
    </location>
</feature>
<keyword evidence="2" id="KW-0645">Protease</keyword>
<feature type="binding site" evidence="15">
    <location>
        <position position="274"/>
    </location>
    <ligand>
        <name>Ca(2+)</name>
        <dbReference type="ChEBI" id="CHEBI:29108"/>
        <label>3</label>
    </ligand>
</feature>
<dbReference type="SUPFAM" id="SSF50923">
    <property type="entry name" value="Hemopexin-like domain"/>
    <property type="match status" value="1"/>
</dbReference>
<dbReference type="PANTHER" id="PTHR10201">
    <property type="entry name" value="MATRIX METALLOPROTEINASE"/>
    <property type="match status" value="1"/>
</dbReference>
<feature type="binding site" evidence="14">
    <location>
        <position position="352"/>
    </location>
    <ligand>
        <name>Zn(2+)</name>
        <dbReference type="ChEBI" id="CHEBI:29105"/>
        <label>2</label>
        <note>catalytic</note>
    </ligand>
</feature>
<keyword evidence="4 19" id="KW-0732">Signal</keyword>
<dbReference type="PANTHER" id="PTHR10201:SF323">
    <property type="entry name" value="MATRIX METALLOPROTEINASE-21"/>
    <property type="match status" value="1"/>
</dbReference>
<evidence type="ECO:0000256" key="3">
    <source>
        <dbReference type="ARBA" id="ARBA00022723"/>
    </source>
</evidence>
<comment type="cofactor">
    <cofactor evidence="15">
        <name>Ca(2+)</name>
        <dbReference type="ChEBI" id="CHEBI:29108"/>
    </cofactor>
    <text evidence="15">Can bind about 5 Ca(2+) ions per subunit.</text>
</comment>
<comment type="caution">
    <text evidence="21">The sequence shown here is derived from an EMBL/GenBank/DDBJ whole genome shotgun (WGS) entry which is preliminary data.</text>
</comment>
<evidence type="ECO:0000256" key="13">
    <source>
        <dbReference type="PIRSR" id="PIRSR001191-1"/>
    </source>
</evidence>
<evidence type="ECO:0000256" key="8">
    <source>
        <dbReference type="ARBA" id="ARBA00022837"/>
    </source>
</evidence>
<feature type="binding site" evidence="15">
    <location>
        <position position="281"/>
    </location>
    <ligand>
        <name>Zn(2+)</name>
        <dbReference type="ChEBI" id="CHEBI:29105"/>
        <label>1</label>
    </ligand>
</feature>
<dbReference type="GO" id="GO:0007368">
    <property type="term" value="P:determination of left/right symmetry"/>
    <property type="evidence" value="ECO:0007669"/>
    <property type="project" value="UniProtKB-ARBA"/>
</dbReference>
<keyword evidence="10" id="KW-0865">Zymogen</keyword>
<keyword evidence="8 15" id="KW-0106">Calcium</keyword>
<feature type="binding site" evidence="15">
    <location>
        <position position="255"/>
    </location>
    <ligand>
        <name>Ca(2+)</name>
        <dbReference type="ChEBI" id="CHEBI:29108"/>
        <label>2</label>
    </ligand>
</feature>
<dbReference type="Gene3D" id="2.110.10.10">
    <property type="entry name" value="Hemopexin-like domain"/>
    <property type="match status" value="2"/>
</dbReference>
<dbReference type="Pfam" id="PF00045">
    <property type="entry name" value="Hemopexin"/>
    <property type="match status" value="1"/>
</dbReference>
<dbReference type="CDD" id="cd04278">
    <property type="entry name" value="ZnMc_MMP"/>
    <property type="match status" value="1"/>
</dbReference>
<dbReference type="SMART" id="SM00235">
    <property type="entry name" value="ZnMc"/>
    <property type="match status" value="1"/>
</dbReference>
<comment type="cofactor">
    <cofactor evidence="15">
        <name>Zn(2+)</name>
        <dbReference type="ChEBI" id="CHEBI:29105"/>
    </cofactor>
    <text evidence="15">Binds 2 Zn(2+) ions per subunit.</text>
</comment>
<feature type="binding site" evidence="15">
    <location>
        <position position="294"/>
    </location>
    <ligand>
        <name>Ca(2+)</name>
        <dbReference type="ChEBI" id="CHEBI:29108"/>
        <label>3</label>
    </ligand>
</feature>
<evidence type="ECO:0000259" key="20">
    <source>
        <dbReference type="SMART" id="SM00235"/>
    </source>
</evidence>
<dbReference type="PIRSF" id="PIRSF001191">
    <property type="entry name" value="Peptidase_M10A_matrix"/>
    <property type="match status" value="1"/>
</dbReference>
<dbReference type="InterPro" id="IPR021190">
    <property type="entry name" value="Pept_M10A"/>
</dbReference>
<dbReference type="InterPro" id="IPR024079">
    <property type="entry name" value="MetalloPept_cat_dom_sf"/>
</dbReference>
<feature type="binding site" evidence="14">
    <location>
        <position position="356"/>
    </location>
    <ligand>
        <name>Zn(2+)</name>
        <dbReference type="ChEBI" id="CHEBI:29105"/>
        <label>2</label>
        <note>catalytic</note>
    </ligand>
</feature>
<accession>A0A8J7TI76</accession>
<dbReference type="Proteomes" id="UP000736164">
    <property type="component" value="Unassembled WGS sequence"/>
</dbReference>
<dbReference type="AlphaFoldDB" id="A0A8J7TI76"/>
<feature type="binding site" evidence="15">
    <location>
        <position position="523"/>
    </location>
    <ligand>
        <name>Ca(2+)</name>
        <dbReference type="ChEBI" id="CHEBI:29108"/>
        <label>5</label>
    </ligand>
</feature>
<feature type="binding site" evidence="15">
    <location>
        <position position="464"/>
    </location>
    <ligand>
        <name>Ca(2+)</name>
        <dbReference type="ChEBI" id="CHEBI:29108"/>
        <label>4</label>
    </ligand>
</feature>
<feature type="modified residue" description="Phosphotyrosine; by PKDCC" evidence="16">
    <location>
        <position position="505"/>
    </location>
</feature>
<evidence type="ECO:0000256" key="12">
    <source>
        <dbReference type="ARBA" id="ARBA00023180"/>
    </source>
</evidence>
<feature type="binding site" evidence="15">
    <location>
        <position position="292"/>
    </location>
    <ligand>
        <name>Ca(2+)</name>
        <dbReference type="ChEBI" id="CHEBI:29108"/>
        <label>1</label>
    </ligand>
</feature>
<feature type="active site" evidence="13">
    <location>
        <position position="353"/>
    </location>
</feature>
<dbReference type="GO" id="GO:0030198">
    <property type="term" value="P:extracellular matrix organization"/>
    <property type="evidence" value="ECO:0007669"/>
    <property type="project" value="TreeGrafter"/>
</dbReference>
<evidence type="ECO:0000313" key="22">
    <source>
        <dbReference type="Proteomes" id="UP000736164"/>
    </source>
</evidence>
<evidence type="ECO:0000313" key="21">
    <source>
        <dbReference type="EMBL" id="MBN3324532.1"/>
    </source>
</evidence>
<dbReference type="PROSITE" id="PS51642">
    <property type="entry name" value="HEMOPEXIN_2"/>
    <property type="match status" value="3"/>
</dbReference>
<dbReference type="SMART" id="SM00120">
    <property type="entry name" value="HX"/>
    <property type="match status" value="4"/>
</dbReference>
<feature type="compositionally biased region" description="Low complexity" evidence="18">
    <location>
        <begin position="71"/>
        <end position="86"/>
    </location>
</feature>
<dbReference type="Gene3D" id="3.40.390.10">
    <property type="entry name" value="Collagenase (Catalytic Domain)"/>
    <property type="match status" value="1"/>
</dbReference>
<evidence type="ECO:0000256" key="18">
    <source>
        <dbReference type="SAM" id="MobiDB-lite"/>
    </source>
</evidence>
<dbReference type="Pfam" id="PF00413">
    <property type="entry name" value="Peptidase_M10"/>
    <property type="match status" value="1"/>
</dbReference>
<keyword evidence="7 14" id="KW-0862">Zinc</keyword>
<protein>
    <submittedName>
        <fullName evidence="21">MMP21 protein</fullName>
    </submittedName>
</protein>
<dbReference type="FunFam" id="2.110.10.10:FF:000012">
    <property type="entry name" value="Matrix metallopeptidase 21"/>
    <property type="match status" value="1"/>
</dbReference>
<feature type="region of interest" description="Disordered" evidence="18">
    <location>
        <begin position="145"/>
        <end position="173"/>
    </location>
</feature>
<feature type="signal peptide" evidence="19">
    <location>
        <begin position="1"/>
        <end position="22"/>
    </location>
</feature>
<proteinExistence type="inferred from homology"/>
<feature type="binding site" evidence="15">
    <location>
        <position position="370"/>
    </location>
    <ligand>
        <name>Zn(2+)</name>
        <dbReference type="ChEBI" id="CHEBI:29105"/>
        <label>2</label>
        <note>catalytic</note>
    </ligand>
</feature>
<feature type="repeat" description="Hemopexin" evidence="17">
    <location>
        <begin position="460"/>
        <end position="516"/>
    </location>
</feature>
<dbReference type="InterPro" id="IPR036365">
    <property type="entry name" value="PGBD-like_sf"/>
</dbReference>
<dbReference type="InterPro" id="IPR033739">
    <property type="entry name" value="M10A_MMP"/>
</dbReference>
<feature type="binding site" evidence="15">
    <location>
        <position position="265"/>
    </location>
    <ligand>
        <name>Zn(2+)</name>
        <dbReference type="ChEBI" id="CHEBI:29105"/>
        <label>1</label>
    </ligand>
</feature>
<feature type="compositionally biased region" description="Basic and acidic residues" evidence="18">
    <location>
        <begin position="100"/>
        <end position="110"/>
    </location>
</feature>
<keyword evidence="12" id="KW-0325">Glycoprotein</keyword>
<keyword evidence="22" id="KW-1185">Reference proteome</keyword>
<dbReference type="SUPFAM" id="SSF47090">
    <property type="entry name" value="PGBD-like"/>
    <property type="match status" value="1"/>
</dbReference>
<evidence type="ECO:0000256" key="19">
    <source>
        <dbReference type="SAM" id="SignalP"/>
    </source>
</evidence>
<dbReference type="EMBL" id="JAAWVO010070998">
    <property type="protein sequence ID" value="MBN3324532.1"/>
    <property type="molecule type" value="Genomic_DNA"/>
</dbReference>
<keyword evidence="6" id="KW-0378">Hydrolase</keyword>
<evidence type="ECO:0000256" key="1">
    <source>
        <dbReference type="ARBA" id="ARBA00010370"/>
    </source>
</evidence>
<feature type="repeat" description="Hemopexin" evidence="17">
    <location>
        <begin position="517"/>
        <end position="565"/>
    </location>
</feature>
<dbReference type="Pfam" id="PF01471">
    <property type="entry name" value="PG_binding_1"/>
    <property type="match status" value="1"/>
</dbReference>
<dbReference type="InterPro" id="IPR001818">
    <property type="entry name" value="Pept_M10_metallopeptidase"/>
</dbReference>
<evidence type="ECO:0000256" key="5">
    <source>
        <dbReference type="ARBA" id="ARBA00022737"/>
    </source>
</evidence>
<dbReference type="InterPro" id="IPR036375">
    <property type="entry name" value="Hemopexin-like_dom_sf"/>
</dbReference>
<dbReference type="InterPro" id="IPR018487">
    <property type="entry name" value="Hemopexin-like_repeat"/>
</dbReference>
<feature type="binding site" evidence="15">
    <location>
        <position position="576"/>
    </location>
    <ligand>
        <name>Ca(2+)</name>
        <dbReference type="ChEBI" id="CHEBI:29108"/>
        <label>4</label>
    </ligand>
</feature>
<feature type="domain" description="Peptidase metallopeptidase" evidence="20">
    <location>
        <begin position="197"/>
        <end position="397"/>
    </location>
</feature>
<dbReference type="GO" id="GO:0030574">
    <property type="term" value="P:collagen catabolic process"/>
    <property type="evidence" value="ECO:0007669"/>
    <property type="project" value="TreeGrafter"/>
</dbReference>
<organism evidence="21 22">
    <name type="scientific">Atractosteus spatula</name>
    <name type="common">Alligator gar</name>
    <name type="synonym">Lepisosteus spatula</name>
    <dbReference type="NCBI Taxonomy" id="7917"/>
    <lineage>
        <taxon>Eukaryota</taxon>
        <taxon>Metazoa</taxon>
        <taxon>Chordata</taxon>
        <taxon>Craniata</taxon>
        <taxon>Vertebrata</taxon>
        <taxon>Euteleostomi</taxon>
        <taxon>Actinopterygii</taxon>
        <taxon>Neopterygii</taxon>
        <taxon>Holostei</taxon>
        <taxon>Semionotiformes</taxon>
        <taxon>Lepisosteidae</taxon>
        <taxon>Atractosteus</taxon>
    </lineage>
</organism>
<reference evidence="21" key="1">
    <citation type="journal article" date="2021" name="Cell">
        <title>Tracing the genetic footprints of vertebrate landing in non-teleost ray-finned fishes.</title>
        <authorList>
            <person name="Bi X."/>
            <person name="Wang K."/>
            <person name="Yang L."/>
            <person name="Pan H."/>
            <person name="Jiang H."/>
            <person name="Wei Q."/>
            <person name="Fang M."/>
            <person name="Yu H."/>
            <person name="Zhu C."/>
            <person name="Cai Y."/>
            <person name="He Y."/>
            <person name="Gan X."/>
            <person name="Zeng H."/>
            <person name="Yu D."/>
            <person name="Zhu Y."/>
            <person name="Jiang H."/>
            <person name="Qiu Q."/>
            <person name="Yang H."/>
            <person name="Zhang Y.E."/>
            <person name="Wang W."/>
            <person name="Zhu M."/>
            <person name="He S."/>
            <person name="Zhang G."/>
        </authorList>
    </citation>
    <scope>NUCLEOTIDE SEQUENCE</scope>
    <source>
        <strain evidence="21">Allg_001</strain>
    </source>
</reference>
<keyword evidence="11" id="KW-1015">Disulfide bond</keyword>
<feature type="binding site" evidence="15">
    <location>
        <position position="273"/>
    </location>
    <ligand>
        <name>Ca(2+)</name>
        <dbReference type="ChEBI" id="CHEBI:29108"/>
        <label>3</label>
    </ligand>
</feature>
<feature type="binding site" evidence="14">
    <location>
        <position position="362"/>
    </location>
    <ligand>
        <name>Zn(2+)</name>
        <dbReference type="ChEBI" id="CHEBI:29105"/>
        <label>2</label>
        <note>catalytic</note>
    </ligand>
</feature>
<feature type="non-terminal residue" evidence="21">
    <location>
        <position position="640"/>
    </location>
</feature>
<dbReference type="InterPro" id="IPR021158">
    <property type="entry name" value="Pept_M10A_Zn_BS"/>
</dbReference>
<feature type="binding site" description="in inhibited form" evidence="15">
    <location>
        <position position="147"/>
    </location>
    <ligand>
        <name>Zn(2+)</name>
        <dbReference type="ChEBI" id="CHEBI:29105"/>
        <label>2</label>
        <note>catalytic</note>
    </ligand>
</feature>
<evidence type="ECO:0000256" key="4">
    <source>
        <dbReference type="ARBA" id="ARBA00022729"/>
    </source>
</evidence>
<evidence type="ECO:0000256" key="6">
    <source>
        <dbReference type="ARBA" id="ARBA00022801"/>
    </source>
</evidence>
<feature type="binding site" evidence="15">
    <location>
        <position position="287"/>
    </location>
    <ligand>
        <name>Ca(2+)</name>
        <dbReference type="ChEBI" id="CHEBI:29108"/>
        <label>2</label>
    </ligand>
</feature>
<evidence type="ECO:0000256" key="2">
    <source>
        <dbReference type="ARBA" id="ARBA00022670"/>
    </source>
</evidence>
<evidence type="ECO:0000256" key="14">
    <source>
        <dbReference type="PIRSR" id="PIRSR001191-2"/>
    </source>
</evidence>
<evidence type="ECO:0000256" key="11">
    <source>
        <dbReference type="ARBA" id="ARBA00023157"/>
    </source>
</evidence>
<evidence type="ECO:0000256" key="7">
    <source>
        <dbReference type="ARBA" id="ARBA00022833"/>
    </source>
</evidence>
<dbReference type="SUPFAM" id="SSF55486">
    <property type="entry name" value="Metalloproteases ('zincins'), catalytic domain"/>
    <property type="match status" value="1"/>
</dbReference>
<dbReference type="PRINTS" id="PR00138">
    <property type="entry name" value="MATRIXIN"/>
</dbReference>
<feature type="binding site" evidence="15">
    <location>
        <position position="291"/>
    </location>
    <ligand>
        <name>Ca(2+)</name>
        <dbReference type="ChEBI" id="CHEBI:29108"/>
        <label>3</label>
    </ligand>
</feature>
<keyword evidence="5" id="KW-0677">Repeat</keyword>
<evidence type="ECO:0000256" key="15">
    <source>
        <dbReference type="PIRSR" id="PIRSR621190-2"/>
    </source>
</evidence>